<evidence type="ECO:0000259" key="2">
    <source>
        <dbReference type="Pfam" id="PF00561"/>
    </source>
</evidence>
<dbReference type="Proteomes" id="UP000791080">
    <property type="component" value="Unassembled WGS sequence"/>
</dbReference>
<dbReference type="EMBL" id="AUBJ02000001">
    <property type="protein sequence ID" value="MCP2331415.1"/>
    <property type="molecule type" value="Genomic_DNA"/>
</dbReference>
<accession>A0ABT1JFZ9</accession>
<sequence>MDTPPTVARVITRRSVTLNGRAHSVLDSGGDGPPLLALHGTFGRSDIFARLAADLAPDWRVIAPDQRGHGRSPRGGDFSRRAFVDDAAALAASLATGPVAVLGHSLGGLNAYQLAAHHPDLVRALVVVDNGAVTGPPEVPTPILDVRDWPRLAPSRQALADHLAEAGIPVADYFLASAEPAPGGGWRYCFDLDDMMAVQRAGVGDWWRDWLGSSCPALLLRGEHSHLLSADHARDMVRRRTAPTSLVEFPGCGHWLYEDDPVRFADTVREFLGR</sequence>
<reference evidence="3 4" key="1">
    <citation type="submission" date="2022-06" db="EMBL/GenBank/DDBJ databases">
        <title>Genomic Encyclopedia of Type Strains, Phase I: the one thousand microbial genomes (KMG-I) project.</title>
        <authorList>
            <person name="Kyrpides N."/>
        </authorList>
    </citation>
    <scope>NUCLEOTIDE SEQUENCE [LARGE SCALE GENOMIC DNA]</scope>
    <source>
        <strain evidence="3 4">DSM 43889</strain>
    </source>
</reference>
<feature type="domain" description="AB hydrolase-1" evidence="2">
    <location>
        <begin position="33"/>
        <end position="261"/>
    </location>
</feature>
<dbReference type="SUPFAM" id="SSF53474">
    <property type="entry name" value="alpha/beta-Hydrolases"/>
    <property type="match status" value="1"/>
</dbReference>
<dbReference type="PRINTS" id="PR00412">
    <property type="entry name" value="EPOXHYDRLASE"/>
</dbReference>
<dbReference type="InterPro" id="IPR000073">
    <property type="entry name" value="AB_hydrolase_1"/>
</dbReference>
<proteinExistence type="predicted"/>
<evidence type="ECO:0000256" key="1">
    <source>
        <dbReference type="ARBA" id="ARBA00022801"/>
    </source>
</evidence>
<organism evidence="3 4">
    <name type="scientific">Actinoalloteichus caeruleus DSM 43889</name>
    <dbReference type="NCBI Taxonomy" id="1120930"/>
    <lineage>
        <taxon>Bacteria</taxon>
        <taxon>Bacillati</taxon>
        <taxon>Actinomycetota</taxon>
        <taxon>Actinomycetes</taxon>
        <taxon>Pseudonocardiales</taxon>
        <taxon>Pseudonocardiaceae</taxon>
        <taxon>Actinoalloteichus</taxon>
        <taxon>Actinoalloteichus cyanogriseus</taxon>
    </lineage>
</organism>
<dbReference type="InterPro" id="IPR029058">
    <property type="entry name" value="AB_hydrolase_fold"/>
</dbReference>
<name>A0ABT1JFZ9_ACTCY</name>
<protein>
    <submittedName>
        <fullName evidence="3">Pimeloyl-ACP methyl ester carboxylesterase</fullName>
    </submittedName>
</protein>
<dbReference type="Gene3D" id="3.40.50.1820">
    <property type="entry name" value="alpha/beta hydrolase"/>
    <property type="match status" value="1"/>
</dbReference>
<dbReference type="InterPro" id="IPR000639">
    <property type="entry name" value="Epox_hydrolase-like"/>
</dbReference>
<keyword evidence="1" id="KW-0378">Hydrolase</keyword>
<evidence type="ECO:0000313" key="4">
    <source>
        <dbReference type="Proteomes" id="UP000791080"/>
    </source>
</evidence>
<evidence type="ECO:0000313" key="3">
    <source>
        <dbReference type="EMBL" id="MCP2331415.1"/>
    </source>
</evidence>
<keyword evidence="4" id="KW-1185">Reference proteome</keyword>
<dbReference type="PRINTS" id="PR00111">
    <property type="entry name" value="ABHYDROLASE"/>
</dbReference>
<comment type="caution">
    <text evidence="3">The sequence shown here is derived from an EMBL/GenBank/DDBJ whole genome shotgun (WGS) entry which is preliminary data.</text>
</comment>
<dbReference type="Pfam" id="PF00561">
    <property type="entry name" value="Abhydrolase_1"/>
    <property type="match status" value="1"/>
</dbReference>
<dbReference type="PANTHER" id="PTHR46118:SF4">
    <property type="entry name" value="PROTEIN ABHD11"/>
    <property type="match status" value="1"/>
</dbReference>
<gene>
    <name evidence="3" type="ORF">G443_001685</name>
</gene>
<dbReference type="PANTHER" id="PTHR46118">
    <property type="entry name" value="PROTEIN ABHD11"/>
    <property type="match status" value="1"/>
</dbReference>